<evidence type="ECO:0000256" key="1">
    <source>
        <dbReference type="ARBA" id="ARBA00001946"/>
    </source>
</evidence>
<comment type="pathway">
    <text evidence="3">Protein modification; protein glycosylation.</text>
</comment>
<comment type="subcellular location">
    <subcellularLocation>
        <location evidence="2">Endoplasmic reticulum membrane</location>
    </subcellularLocation>
</comment>
<dbReference type="AlphaFoldDB" id="A0A5B8MQP5"/>
<sequence length="276" mass="29340">MEKAAAWAGRLALRMVVWVMLTARTATDSAGEICSTYWAASSEGRGHKGSKPKDLRVVGLVVGSTAPSSRGGAGGTDERGLTWEKAVPAVCRTTRYLNERGVGTVLIYDGQGVLKSQWGERELRKGLFGQGDREAPGGEGDAGADAPAGPSLCCTVKLLCEQDWESCVSGAVKSLGTLGNGERAEGRHLESFVESHPVKEVCASSAASTGALGKPPDLILCFSPRGEAFSLSGFFPWHTRCAEIYKIPLGLEESALVGQLNRVLEKYFDTKQRFGT</sequence>
<dbReference type="InterPro" id="IPR036424">
    <property type="entry name" value="UPP_synth-like_sf"/>
</dbReference>
<evidence type="ECO:0000256" key="12">
    <source>
        <dbReference type="ARBA" id="ARBA00047353"/>
    </source>
</evidence>
<dbReference type="EMBL" id="CP031039">
    <property type="protein sequence ID" value="QDZ21700.1"/>
    <property type="molecule type" value="Genomic_DNA"/>
</dbReference>
<evidence type="ECO:0000256" key="9">
    <source>
        <dbReference type="ARBA" id="ARBA00022842"/>
    </source>
</evidence>
<evidence type="ECO:0000256" key="5">
    <source>
        <dbReference type="ARBA" id="ARBA00012596"/>
    </source>
</evidence>
<comment type="cofactor">
    <cofactor evidence="1">
        <name>Mg(2+)</name>
        <dbReference type="ChEBI" id="CHEBI:18420"/>
    </cofactor>
</comment>
<dbReference type="GO" id="GO:1904423">
    <property type="term" value="C:dehydrodolichyl diphosphate synthase complex"/>
    <property type="evidence" value="ECO:0007669"/>
    <property type="project" value="InterPro"/>
</dbReference>
<proteinExistence type="inferred from homology"/>
<keyword evidence="6" id="KW-0808">Transferase</keyword>
<keyword evidence="10" id="KW-1133">Transmembrane helix</keyword>
<evidence type="ECO:0000256" key="11">
    <source>
        <dbReference type="ARBA" id="ARBA00023136"/>
    </source>
</evidence>
<accession>A0A5B8MQP5</accession>
<organism evidence="14 15">
    <name type="scientific">Chloropicon primus</name>
    <dbReference type="NCBI Taxonomy" id="1764295"/>
    <lineage>
        <taxon>Eukaryota</taxon>
        <taxon>Viridiplantae</taxon>
        <taxon>Chlorophyta</taxon>
        <taxon>Chloropicophyceae</taxon>
        <taxon>Chloropicales</taxon>
        <taxon>Chloropicaceae</taxon>
        <taxon>Chloropicon</taxon>
    </lineage>
</organism>
<keyword evidence="8" id="KW-0256">Endoplasmic reticulum</keyword>
<keyword evidence="13" id="KW-0732">Signal</keyword>
<evidence type="ECO:0000313" key="15">
    <source>
        <dbReference type="Proteomes" id="UP000316726"/>
    </source>
</evidence>
<dbReference type="EC" id="2.5.1.87" evidence="5"/>
<comment type="catalytic activity">
    <reaction evidence="12">
        <text>n isopentenyl diphosphate + (2E,6E)-farnesyl diphosphate = a di-trans,poly-cis-polyprenyl diphosphate + n diphosphate</text>
        <dbReference type="Rhea" id="RHEA:53008"/>
        <dbReference type="Rhea" id="RHEA-COMP:19494"/>
        <dbReference type="ChEBI" id="CHEBI:33019"/>
        <dbReference type="ChEBI" id="CHEBI:128769"/>
        <dbReference type="ChEBI" id="CHEBI:136960"/>
        <dbReference type="ChEBI" id="CHEBI:175763"/>
        <dbReference type="EC" id="2.5.1.87"/>
    </reaction>
</comment>
<evidence type="ECO:0000256" key="6">
    <source>
        <dbReference type="ARBA" id="ARBA00022679"/>
    </source>
</evidence>
<evidence type="ECO:0000256" key="10">
    <source>
        <dbReference type="ARBA" id="ARBA00022989"/>
    </source>
</evidence>
<protein>
    <recommendedName>
        <fullName evidence="5">ditrans,polycis-polyprenyl diphosphate synthase [(2E,6E)-farnesyldiphosphate specific]</fullName>
        <ecNumber evidence="5">2.5.1.87</ecNumber>
    </recommendedName>
</protein>
<dbReference type="UniPathway" id="UPA00378"/>
<dbReference type="Proteomes" id="UP000316726">
    <property type="component" value="Chromosome 6"/>
</dbReference>
<dbReference type="InterPro" id="IPR038887">
    <property type="entry name" value="Nus1/NgBR"/>
</dbReference>
<dbReference type="GO" id="GO:0005789">
    <property type="term" value="C:endoplasmic reticulum membrane"/>
    <property type="evidence" value="ECO:0007669"/>
    <property type="project" value="UniProtKB-SubCell"/>
</dbReference>
<dbReference type="PANTHER" id="PTHR21528">
    <property type="entry name" value="DEHYDRODOLICHYL DIPHOSPHATE SYNTHASE COMPLEX SUBUNIT NUS1"/>
    <property type="match status" value="1"/>
</dbReference>
<feature type="signal peptide" evidence="13">
    <location>
        <begin position="1"/>
        <end position="27"/>
    </location>
</feature>
<gene>
    <name evidence="14" type="ORF">A3770_06p42180</name>
</gene>
<evidence type="ECO:0000256" key="2">
    <source>
        <dbReference type="ARBA" id="ARBA00004586"/>
    </source>
</evidence>
<reference evidence="14 15" key="1">
    <citation type="submission" date="2018-07" db="EMBL/GenBank/DDBJ databases">
        <title>The complete nuclear genome of the prasinophyte Chloropicon primus (CCMP1205).</title>
        <authorList>
            <person name="Pombert J.-F."/>
            <person name="Otis C."/>
            <person name="Turmel M."/>
            <person name="Lemieux C."/>
        </authorList>
    </citation>
    <scope>NUCLEOTIDE SEQUENCE [LARGE SCALE GENOMIC DNA]</scope>
    <source>
        <strain evidence="14 15">CCMP1205</strain>
    </source>
</reference>
<evidence type="ECO:0000256" key="4">
    <source>
        <dbReference type="ARBA" id="ARBA00005432"/>
    </source>
</evidence>
<evidence type="ECO:0000256" key="3">
    <source>
        <dbReference type="ARBA" id="ARBA00004922"/>
    </source>
</evidence>
<dbReference type="SUPFAM" id="SSF64005">
    <property type="entry name" value="Undecaprenyl diphosphate synthase"/>
    <property type="match status" value="1"/>
</dbReference>
<keyword evidence="15" id="KW-1185">Reference proteome</keyword>
<dbReference type="PANTHER" id="PTHR21528:SF0">
    <property type="entry name" value="DEHYDRODOLICHYL DIPHOSPHATE SYNTHASE COMPLEX SUBUNIT NUS1"/>
    <property type="match status" value="1"/>
</dbReference>
<comment type="similarity">
    <text evidence="4">Belongs to the UPP synthase family.</text>
</comment>
<evidence type="ECO:0000256" key="8">
    <source>
        <dbReference type="ARBA" id="ARBA00022824"/>
    </source>
</evidence>
<name>A0A5B8MQP5_9CHLO</name>
<keyword evidence="7" id="KW-0812">Transmembrane</keyword>
<evidence type="ECO:0000256" key="7">
    <source>
        <dbReference type="ARBA" id="ARBA00022692"/>
    </source>
</evidence>
<evidence type="ECO:0000313" key="14">
    <source>
        <dbReference type="EMBL" id="QDZ21700.1"/>
    </source>
</evidence>
<feature type="chain" id="PRO_5022793815" description="ditrans,polycis-polyprenyl diphosphate synthase [(2E,6E)-farnesyldiphosphate specific]" evidence="13">
    <location>
        <begin position="28"/>
        <end position="276"/>
    </location>
</feature>
<keyword evidence="11" id="KW-0472">Membrane</keyword>
<dbReference type="GO" id="GO:0045547">
    <property type="term" value="F:ditrans,polycis-polyprenyl diphosphate synthase [(2E,6E)-farnesyl diphosphate specific] activity"/>
    <property type="evidence" value="ECO:0007669"/>
    <property type="project" value="UniProtKB-EC"/>
</dbReference>
<evidence type="ECO:0000256" key="13">
    <source>
        <dbReference type="SAM" id="SignalP"/>
    </source>
</evidence>
<keyword evidence="9" id="KW-0460">Magnesium</keyword>